<keyword evidence="1" id="KW-0472">Membrane</keyword>
<evidence type="ECO:0000259" key="2">
    <source>
        <dbReference type="Pfam" id="PF00174"/>
    </source>
</evidence>
<dbReference type="InterPro" id="IPR000572">
    <property type="entry name" value="OxRdtase_Mopterin-bd_dom"/>
</dbReference>
<reference evidence="3 4" key="1">
    <citation type="submission" date="2016-11" db="EMBL/GenBank/DDBJ databases">
        <authorList>
            <person name="Jaros S."/>
            <person name="Januszkiewicz K."/>
            <person name="Wedrychowicz H."/>
        </authorList>
    </citation>
    <scope>NUCLEOTIDE SEQUENCE [LARGE SCALE GENOMIC DNA]</scope>
    <source>
        <strain evidence="3 4">DSM 21074</strain>
    </source>
</reference>
<dbReference type="Gene3D" id="3.90.420.10">
    <property type="entry name" value="Oxidoreductase, molybdopterin-binding domain"/>
    <property type="match status" value="1"/>
</dbReference>
<dbReference type="STRING" id="1121955.SAMN02745146_3555"/>
<dbReference type="EMBL" id="FQYN01000008">
    <property type="protein sequence ID" value="SHJ62063.1"/>
    <property type="molecule type" value="Genomic_DNA"/>
</dbReference>
<dbReference type="Proteomes" id="UP000184418">
    <property type="component" value="Unassembled WGS sequence"/>
</dbReference>
<evidence type="ECO:0000313" key="3">
    <source>
        <dbReference type="EMBL" id="SHJ62063.1"/>
    </source>
</evidence>
<dbReference type="RefSeq" id="WP_073111680.1">
    <property type="nucleotide sequence ID" value="NZ_FQYN01000008.1"/>
</dbReference>
<evidence type="ECO:0000256" key="1">
    <source>
        <dbReference type="SAM" id="Phobius"/>
    </source>
</evidence>
<gene>
    <name evidence="3" type="ORF">SAMN02745146_3555</name>
</gene>
<feature type="transmembrane region" description="Helical" evidence="1">
    <location>
        <begin position="36"/>
        <end position="54"/>
    </location>
</feature>
<accession>A0A1M6KT03</accession>
<dbReference type="AlphaFoldDB" id="A0A1M6KT03"/>
<keyword evidence="1" id="KW-1133">Transmembrane helix</keyword>
<evidence type="ECO:0000313" key="4">
    <source>
        <dbReference type="Proteomes" id="UP000184418"/>
    </source>
</evidence>
<dbReference type="SUPFAM" id="SSF56524">
    <property type="entry name" value="Oxidoreductase molybdopterin-binding domain"/>
    <property type="match status" value="1"/>
</dbReference>
<protein>
    <submittedName>
        <fullName evidence="3">Oxidoreductase molybdopterin binding domain-containing protein</fullName>
    </submittedName>
</protein>
<feature type="domain" description="Oxidoreductase molybdopterin-binding" evidence="2">
    <location>
        <begin position="110"/>
        <end position="270"/>
    </location>
</feature>
<proteinExistence type="predicted"/>
<dbReference type="PANTHER" id="PTHR43032">
    <property type="entry name" value="PROTEIN-METHIONINE-SULFOXIDE REDUCTASE"/>
    <property type="match status" value="1"/>
</dbReference>
<dbReference type="InterPro" id="IPR036374">
    <property type="entry name" value="OxRdtase_Mopterin-bd_sf"/>
</dbReference>
<dbReference type="OrthoDB" id="9778777at2"/>
<name>A0A1M6KT03_9BACT</name>
<sequence>MTDETQSAPEYTPTPAEAAEEAAALRTAAHRSRRSFIGLGLAGAAGVFGWGWLISRPQEQGIPRPLRQVLEFNDNLTSAYYRNTRLAPEFARSRARKIRTNGDVGLGGEFDPMAWRLRVQGFAPAGTAPRAQEFTFAQLRALPRTEMTTEFKCVEGWSTIVTWAGVRLSDFLAKYPLATRSGRAFDPNHPPADAAPFVSLTTPDQEYYVGLEIESALHPQTLLCYEMNGEPLSLEHGAPLRLVTPLKYGIKQIKRIGTIAFVEKRPADYWAARGYDWHAGH</sequence>
<organism evidence="3 4">
    <name type="scientific">Hymenobacter daecheongensis DSM 21074</name>
    <dbReference type="NCBI Taxonomy" id="1121955"/>
    <lineage>
        <taxon>Bacteria</taxon>
        <taxon>Pseudomonadati</taxon>
        <taxon>Bacteroidota</taxon>
        <taxon>Cytophagia</taxon>
        <taxon>Cytophagales</taxon>
        <taxon>Hymenobacteraceae</taxon>
        <taxon>Hymenobacter</taxon>
    </lineage>
</organism>
<keyword evidence="1" id="KW-0812">Transmembrane</keyword>
<keyword evidence="4" id="KW-1185">Reference proteome</keyword>
<dbReference type="Pfam" id="PF00174">
    <property type="entry name" value="Oxidored_molyb"/>
    <property type="match status" value="1"/>
</dbReference>